<keyword evidence="3" id="KW-1185">Reference proteome</keyword>
<dbReference type="Proteomes" id="UP000276133">
    <property type="component" value="Unassembled WGS sequence"/>
</dbReference>
<evidence type="ECO:0000313" key="3">
    <source>
        <dbReference type="Proteomes" id="UP000276133"/>
    </source>
</evidence>
<protein>
    <submittedName>
        <fullName evidence="2">Uncharacterized protein</fullName>
    </submittedName>
</protein>
<name>A0A3M7P4K6_BRAPC</name>
<keyword evidence="1" id="KW-1133">Transmembrane helix</keyword>
<feature type="non-terminal residue" evidence="2">
    <location>
        <position position="1"/>
    </location>
</feature>
<keyword evidence="1" id="KW-0812">Transmembrane</keyword>
<feature type="transmembrane region" description="Helical" evidence="1">
    <location>
        <begin position="217"/>
        <end position="237"/>
    </location>
</feature>
<dbReference type="AlphaFoldDB" id="A0A3M7P4K6"/>
<sequence>RAVKSSEKPREIITDTLLKIPPNGASSLPTIQNLTQIINRERKKIKPFGKNEKSLIDLVIVDEFKYTKSGKKFLFFDSGNEDPERLIILSTDENIALLSYELCWFIDGTYEISPEVFTQDTIKAFNFIKEICPKEEQHLAECCLEQIKVGAEFKRDQREKKRDESIKNLYKEYKNYKNCFKGEKKRLWKIDLLVLYVVNLVLAALKFRLIYHQKSLLVAGLVLGIFCPESTRLSLFFSRLESTRIFFQSTRLGKKHLISYLDTFNLDNLDFKFKNQLKI</sequence>
<reference evidence="2 3" key="1">
    <citation type="journal article" date="2018" name="Sci. Rep.">
        <title>Genomic signatures of local adaptation to the degree of environmental predictability in rotifers.</title>
        <authorList>
            <person name="Franch-Gras L."/>
            <person name="Hahn C."/>
            <person name="Garcia-Roger E.M."/>
            <person name="Carmona M.J."/>
            <person name="Serra M."/>
            <person name="Gomez A."/>
        </authorList>
    </citation>
    <scope>NUCLEOTIDE SEQUENCE [LARGE SCALE GENOMIC DNA]</scope>
    <source>
        <strain evidence="2">HYR1</strain>
    </source>
</reference>
<accession>A0A3M7P4K6</accession>
<dbReference type="OrthoDB" id="6500349at2759"/>
<organism evidence="2 3">
    <name type="scientific">Brachionus plicatilis</name>
    <name type="common">Marine rotifer</name>
    <name type="synonym">Brachionus muelleri</name>
    <dbReference type="NCBI Taxonomy" id="10195"/>
    <lineage>
        <taxon>Eukaryota</taxon>
        <taxon>Metazoa</taxon>
        <taxon>Spiralia</taxon>
        <taxon>Gnathifera</taxon>
        <taxon>Rotifera</taxon>
        <taxon>Eurotatoria</taxon>
        <taxon>Monogononta</taxon>
        <taxon>Pseudotrocha</taxon>
        <taxon>Ploima</taxon>
        <taxon>Brachionidae</taxon>
        <taxon>Brachionus</taxon>
    </lineage>
</organism>
<evidence type="ECO:0000256" key="1">
    <source>
        <dbReference type="SAM" id="Phobius"/>
    </source>
</evidence>
<feature type="transmembrane region" description="Helical" evidence="1">
    <location>
        <begin position="190"/>
        <end position="211"/>
    </location>
</feature>
<gene>
    <name evidence="2" type="ORF">BpHYR1_008020</name>
</gene>
<evidence type="ECO:0000313" key="2">
    <source>
        <dbReference type="EMBL" id="RMZ94006.1"/>
    </source>
</evidence>
<proteinExistence type="predicted"/>
<comment type="caution">
    <text evidence="2">The sequence shown here is derived from an EMBL/GenBank/DDBJ whole genome shotgun (WGS) entry which is preliminary data.</text>
</comment>
<keyword evidence="1" id="KW-0472">Membrane</keyword>
<dbReference type="EMBL" id="REGN01013374">
    <property type="protein sequence ID" value="RMZ94006.1"/>
    <property type="molecule type" value="Genomic_DNA"/>
</dbReference>
<dbReference type="STRING" id="10195.A0A3M7P4K6"/>